<dbReference type="GO" id="GO:0003712">
    <property type="term" value="F:transcription coregulator activity"/>
    <property type="evidence" value="ECO:0007669"/>
    <property type="project" value="InterPro"/>
</dbReference>
<dbReference type="AlphaFoldDB" id="A0A3N4K8P9"/>
<dbReference type="STRING" id="1336337.A0A3N4K8P9"/>
<proteinExistence type="inferred from homology"/>
<evidence type="ECO:0000256" key="3">
    <source>
        <dbReference type="ARBA" id="ARBA00023242"/>
    </source>
</evidence>
<comment type="similarity">
    <text evidence="2 4">Belongs to the Mediator complex subunit 11 family.</text>
</comment>
<evidence type="ECO:0000313" key="7">
    <source>
        <dbReference type="Proteomes" id="UP000276215"/>
    </source>
</evidence>
<evidence type="ECO:0000256" key="2">
    <source>
        <dbReference type="ARBA" id="ARBA00008186"/>
    </source>
</evidence>
<dbReference type="GO" id="GO:0016592">
    <property type="term" value="C:mediator complex"/>
    <property type="evidence" value="ECO:0007669"/>
    <property type="project" value="InterPro"/>
</dbReference>
<dbReference type="Gene3D" id="1.10.287.3490">
    <property type="match status" value="1"/>
</dbReference>
<keyword evidence="7" id="KW-1185">Reference proteome</keyword>
<dbReference type="Pfam" id="PF10280">
    <property type="entry name" value="Med11"/>
    <property type="match status" value="1"/>
</dbReference>
<sequence length="143" mass="14704">MSPQSNTKTRVLELNAIDKDISTLLSTASTAITTLTSTPASTSAFASASGEYHALLQSIVVRLRRQILLLEQADIPAPVTGNGGEKDGKGSGGGIDVGAFNSRNDVVGREMEGELWKGAKELVGLLSGGGEGDGDGDGDVKME</sequence>
<dbReference type="GO" id="GO:0006357">
    <property type="term" value="P:regulation of transcription by RNA polymerase II"/>
    <property type="evidence" value="ECO:0007669"/>
    <property type="project" value="InterPro"/>
</dbReference>
<keyword evidence="4" id="KW-0804">Transcription</keyword>
<reference evidence="6 7" key="1">
    <citation type="journal article" date="2018" name="Nat. Ecol. Evol.">
        <title>Pezizomycetes genomes reveal the molecular basis of ectomycorrhizal truffle lifestyle.</title>
        <authorList>
            <person name="Murat C."/>
            <person name="Payen T."/>
            <person name="Noel B."/>
            <person name="Kuo A."/>
            <person name="Morin E."/>
            <person name="Chen J."/>
            <person name="Kohler A."/>
            <person name="Krizsan K."/>
            <person name="Balestrini R."/>
            <person name="Da Silva C."/>
            <person name="Montanini B."/>
            <person name="Hainaut M."/>
            <person name="Levati E."/>
            <person name="Barry K.W."/>
            <person name="Belfiori B."/>
            <person name="Cichocki N."/>
            <person name="Clum A."/>
            <person name="Dockter R.B."/>
            <person name="Fauchery L."/>
            <person name="Guy J."/>
            <person name="Iotti M."/>
            <person name="Le Tacon F."/>
            <person name="Lindquist E.A."/>
            <person name="Lipzen A."/>
            <person name="Malagnac F."/>
            <person name="Mello A."/>
            <person name="Molinier V."/>
            <person name="Miyauchi S."/>
            <person name="Poulain J."/>
            <person name="Riccioni C."/>
            <person name="Rubini A."/>
            <person name="Sitrit Y."/>
            <person name="Splivallo R."/>
            <person name="Traeger S."/>
            <person name="Wang M."/>
            <person name="Zifcakova L."/>
            <person name="Wipf D."/>
            <person name="Zambonelli A."/>
            <person name="Paolocci F."/>
            <person name="Nowrousian M."/>
            <person name="Ottonello S."/>
            <person name="Baldrian P."/>
            <person name="Spatafora J.W."/>
            <person name="Henrissat B."/>
            <person name="Nagy L.G."/>
            <person name="Aury J.M."/>
            <person name="Wincker P."/>
            <person name="Grigoriev I.V."/>
            <person name="Bonfante P."/>
            <person name="Martin F.M."/>
        </authorList>
    </citation>
    <scope>NUCLEOTIDE SEQUENCE [LARGE SCALE GENOMIC DNA]</scope>
    <source>
        <strain evidence="6 7">120613-1</strain>
    </source>
</reference>
<feature type="region of interest" description="Disordered" evidence="5">
    <location>
        <begin position="76"/>
        <end position="97"/>
    </location>
</feature>
<evidence type="ECO:0000256" key="1">
    <source>
        <dbReference type="ARBA" id="ARBA00004123"/>
    </source>
</evidence>
<evidence type="ECO:0000256" key="4">
    <source>
        <dbReference type="RuleBase" id="RU364147"/>
    </source>
</evidence>
<dbReference type="InterPro" id="IPR019404">
    <property type="entry name" value="Mediator_Med11"/>
</dbReference>
<comment type="subcellular location">
    <subcellularLocation>
        <location evidence="1 4">Nucleus</location>
    </subcellularLocation>
</comment>
<name>A0A3N4K8P9_9PEZI</name>
<accession>A0A3N4K8P9</accession>
<comment type="function">
    <text evidence="4">Component of the Mediator complex, a coactivator involved in the regulated transcription of nearly all RNA polymerase II-dependent genes. Mediator functions as a bridge to convey information from gene-specific regulatory proteins to the basal RNA polymerase II transcription machinery. Mediator is recruited to promoters by direct interactions with regulatory proteins and serves as a scaffold for the assembly of a functional pre-initiation complex with RNA polymerase II and the general transcription factors.</text>
</comment>
<evidence type="ECO:0000256" key="5">
    <source>
        <dbReference type="SAM" id="MobiDB-lite"/>
    </source>
</evidence>
<evidence type="ECO:0000313" key="6">
    <source>
        <dbReference type="EMBL" id="RPB04831.1"/>
    </source>
</evidence>
<dbReference type="EMBL" id="ML120356">
    <property type="protein sequence ID" value="RPB04831.1"/>
    <property type="molecule type" value="Genomic_DNA"/>
</dbReference>
<dbReference type="Proteomes" id="UP000276215">
    <property type="component" value="Unassembled WGS sequence"/>
</dbReference>
<keyword evidence="3 4" id="KW-0539">Nucleus</keyword>
<comment type="subunit">
    <text evidence="4">Component of the Mediator complex.</text>
</comment>
<protein>
    <recommendedName>
        <fullName evidence="4">Mediator of RNA polymerase II transcription subunit 11</fullName>
    </recommendedName>
    <alternativeName>
        <fullName evidence="4">Mediator complex subunit 11</fullName>
    </alternativeName>
</protein>
<gene>
    <name evidence="4" type="primary">MED11</name>
    <name evidence="6" type="ORF">L873DRAFT_1758423</name>
</gene>
<keyword evidence="4" id="KW-0805">Transcription regulation</keyword>
<organism evidence="6 7">
    <name type="scientific">Choiromyces venosus 120613-1</name>
    <dbReference type="NCBI Taxonomy" id="1336337"/>
    <lineage>
        <taxon>Eukaryota</taxon>
        <taxon>Fungi</taxon>
        <taxon>Dikarya</taxon>
        <taxon>Ascomycota</taxon>
        <taxon>Pezizomycotina</taxon>
        <taxon>Pezizomycetes</taxon>
        <taxon>Pezizales</taxon>
        <taxon>Tuberaceae</taxon>
        <taxon>Choiromyces</taxon>
    </lineage>
</organism>
<keyword evidence="4" id="KW-0010">Activator</keyword>